<keyword evidence="2" id="KW-1185">Reference proteome</keyword>
<dbReference type="VEuPathDB" id="FungiDB:VP01_4183g1"/>
<organism evidence="1 2">
    <name type="scientific">Puccinia sorghi</name>
    <dbReference type="NCBI Taxonomy" id="27349"/>
    <lineage>
        <taxon>Eukaryota</taxon>
        <taxon>Fungi</taxon>
        <taxon>Dikarya</taxon>
        <taxon>Basidiomycota</taxon>
        <taxon>Pucciniomycotina</taxon>
        <taxon>Pucciniomycetes</taxon>
        <taxon>Pucciniales</taxon>
        <taxon>Pucciniaceae</taxon>
        <taxon>Puccinia</taxon>
    </lineage>
</organism>
<dbReference type="AlphaFoldDB" id="A0A0L6USU3"/>
<dbReference type="Proteomes" id="UP000037035">
    <property type="component" value="Unassembled WGS sequence"/>
</dbReference>
<proteinExistence type="predicted"/>
<name>A0A0L6USU3_9BASI</name>
<dbReference type="EMBL" id="LAVV01009261">
    <property type="protein sequence ID" value="KNZ50905.1"/>
    <property type="molecule type" value="Genomic_DNA"/>
</dbReference>
<comment type="caution">
    <text evidence="1">The sequence shown here is derived from an EMBL/GenBank/DDBJ whole genome shotgun (WGS) entry which is preliminary data.</text>
</comment>
<sequence length="62" mass="7331">MNIRKRKAKLIENALCKQRNITFGKFQVKQGRFTGMMAFLLCFRRRGGTNALVHPYEWRTVV</sequence>
<protein>
    <submittedName>
        <fullName evidence="1">Uncharacterized protein</fullName>
    </submittedName>
</protein>
<accession>A0A0L6USU3</accession>
<gene>
    <name evidence="1" type="ORF">VP01_4183g1</name>
</gene>
<reference evidence="1 2" key="1">
    <citation type="submission" date="2015-08" db="EMBL/GenBank/DDBJ databases">
        <title>Next Generation Sequencing and Analysis of the Genome of Puccinia sorghi L Schw, the Causal Agent of Maize Common Rust.</title>
        <authorList>
            <person name="Rochi L."/>
            <person name="Burguener G."/>
            <person name="Darino M."/>
            <person name="Turjanski A."/>
            <person name="Kreff E."/>
            <person name="Dieguez M.J."/>
            <person name="Sacco F."/>
        </authorList>
    </citation>
    <scope>NUCLEOTIDE SEQUENCE [LARGE SCALE GENOMIC DNA]</scope>
    <source>
        <strain evidence="1 2">RO10H11247</strain>
    </source>
</reference>
<evidence type="ECO:0000313" key="2">
    <source>
        <dbReference type="Proteomes" id="UP000037035"/>
    </source>
</evidence>
<evidence type="ECO:0000313" key="1">
    <source>
        <dbReference type="EMBL" id="KNZ50905.1"/>
    </source>
</evidence>